<feature type="non-terminal residue" evidence="1">
    <location>
        <position position="1"/>
    </location>
</feature>
<organism evidence="1 2">
    <name type="scientific">Pinctada imbricata</name>
    <name type="common">Atlantic pearl-oyster</name>
    <name type="synonym">Pinctada martensii</name>
    <dbReference type="NCBI Taxonomy" id="66713"/>
    <lineage>
        <taxon>Eukaryota</taxon>
        <taxon>Metazoa</taxon>
        <taxon>Spiralia</taxon>
        <taxon>Lophotrochozoa</taxon>
        <taxon>Mollusca</taxon>
        <taxon>Bivalvia</taxon>
        <taxon>Autobranchia</taxon>
        <taxon>Pteriomorphia</taxon>
        <taxon>Pterioida</taxon>
        <taxon>Pterioidea</taxon>
        <taxon>Pteriidae</taxon>
        <taxon>Pinctada</taxon>
    </lineage>
</organism>
<comment type="caution">
    <text evidence="1">The sequence shown here is derived from an EMBL/GenBank/DDBJ whole genome shotgun (WGS) entry which is preliminary data.</text>
</comment>
<protein>
    <submittedName>
        <fullName evidence="1">Uncharacterized protein</fullName>
    </submittedName>
</protein>
<evidence type="ECO:0000313" key="2">
    <source>
        <dbReference type="Proteomes" id="UP001186944"/>
    </source>
</evidence>
<keyword evidence="2" id="KW-1185">Reference proteome</keyword>
<gene>
    <name evidence="1" type="ORF">FSP39_019956</name>
</gene>
<reference evidence="1" key="1">
    <citation type="submission" date="2019-08" db="EMBL/GenBank/DDBJ databases">
        <title>The improved chromosome-level genome for the pearl oyster Pinctada fucata martensii using PacBio sequencing and Hi-C.</title>
        <authorList>
            <person name="Zheng Z."/>
        </authorList>
    </citation>
    <scope>NUCLEOTIDE SEQUENCE</scope>
    <source>
        <strain evidence="1">ZZ-2019</strain>
        <tissue evidence="1">Adductor muscle</tissue>
    </source>
</reference>
<sequence>VEADRGRTFQIDKSAEGRAPDEVVEIPVSQAQEKAVEILWTGVLNNPTEKYHLLKNNCSTIAYRALREAGCCKARPEPFLQIWTPNMALKYARKCEKIRKPHIDDGIEIGVETAESEIGDSVDEYIIEIGEEATEEYLEALTL</sequence>
<name>A0AA88YP39_PINIB</name>
<dbReference type="EMBL" id="VSWD01000004">
    <property type="protein sequence ID" value="KAK3105213.1"/>
    <property type="molecule type" value="Genomic_DNA"/>
</dbReference>
<accession>A0AA88YP39</accession>
<proteinExistence type="predicted"/>
<evidence type="ECO:0000313" key="1">
    <source>
        <dbReference type="EMBL" id="KAK3105213.1"/>
    </source>
</evidence>
<dbReference type="AlphaFoldDB" id="A0AA88YP39"/>
<dbReference type="Proteomes" id="UP001186944">
    <property type="component" value="Unassembled WGS sequence"/>
</dbReference>